<dbReference type="Proteomes" id="UP000826656">
    <property type="component" value="Unassembled WGS sequence"/>
</dbReference>
<dbReference type="EMBL" id="JAIVGD010000015">
    <property type="protein sequence ID" value="KAH0758688.1"/>
    <property type="molecule type" value="Genomic_DNA"/>
</dbReference>
<sequence length="198" mass="23057">MEQTKKEKEFGAFAIRDYPVHSLKMRAASRYLWQGSLEVDTKHFLLSTARSLFQKMIFAHRKSFEDEKFDEIKDFFEVAAKKTISQDKIETMLSLLASSNHKMISSDEMTHFVEPLLQGLYLPCSPEAFTNRIGTVWLLIGAFRYQLLICCTDLDPTAKYYLKYSRVMEKISSLQLEAQVKDMIRIGYLNEKQENIAE</sequence>
<evidence type="ECO:0000256" key="2">
    <source>
        <dbReference type="ARBA" id="ARBA00022840"/>
    </source>
</evidence>
<keyword evidence="1" id="KW-0547">Nucleotide-binding</keyword>
<evidence type="ECO:0000313" key="4">
    <source>
        <dbReference type="Proteomes" id="UP000826656"/>
    </source>
</evidence>
<dbReference type="PANTHER" id="PTHR48103:SF2">
    <property type="entry name" value="MIDASIN"/>
    <property type="match status" value="1"/>
</dbReference>
<name>A0ABQ7V3N1_SOLTU</name>
<dbReference type="PANTHER" id="PTHR48103">
    <property type="entry name" value="MIDASIN-RELATED"/>
    <property type="match status" value="1"/>
</dbReference>
<gene>
    <name evidence="3" type="ORF">KY290_022181</name>
</gene>
<evidence type="ECO:0000256" key="1">
    <source>
        <dbReference type="ARBA" id="ARBA00022741"/>
    </source>
</evidence>
<keyword evidence="2" id="KW-0067">ATP-binding</keyword>
<keyword evidence="4" id="KW-1185">Reference proteome</keyword>
<reference evidence="3 4" key="1">
    <citation type="journal article" date="2021" name="bioRxiv">
        <title>Chromosome-scale and haplotype-resolved genome assembly of a tetraploid potato cultivar.</title>
        <authorList>
            <person name="Sun H."/>
            <person name="Jiao W.-B."/>
            <person name="Krause K."/>
            <person name="Campoy J.A."/>
            <person name="Goel M."/>
            <person name="Folz-Donahue K."/>
            <person name="Kukat C."/>
            <person name="Huettel B."/>
            <person name="Schneeberger K."/>
        </authorList>
    </citation>
    <scope>NUCLEOTIDE SEQUENCE [LARGE SCALE GENOMIC DNA]</scope>
    <source>
        <strain evidence="3">SolTubOtavaFocal</strain>
        <tissue evidence="3">Leaves</tissue>
    </source>
</reference>
<organism evidence="3 4">
    <name type="scientific">Solanum tuberosum</name>
    <name type="common">Potato</name>
    <dbReference type="NCBI Taxonomy" id="4113"/>
    <lineage>
        <taxon>Eukaryota</taxon>
        <taxon>Viridiplantae</taxon>
        <taxon>Streptophyta</taxon>
        <taxon>Embryophyta</taxon>
        <taxon>Tracheophyta</taxon>
        <taxon>Spermatophyta</taxon>
        <taxon>Magnoliopsida</taxon>
        <taxon>eudicotyledons</taxon>
        <taxon>Gunneridae</taxon>
        <taxon>Pentapetalae</taxon>
        <taxon>asterids</taxon>
        <taxon>lamiids</taxon>
        <taxon>Solanales</taxon>
        <taxon>Solanaceae</taxon>
        <taxon>Solanoideae</taxon>
        <taxon>Solaneae</taxon>
        <taxon>Solanum</taxon>
    </lineage>
</organism>
<comment type="caution">
    <text evidence="3">The sequence shown here is derived from an EMBL/GenBank/DDBJ whole genome shotgun (WGS) entry which is preliminary data.</text>
</comment>
<proteinExistence type="predicted"/>
<evidence type="ECO:0000313" key="3">
    <source>
        <dbReference type="EMBL" id="KAH0758688.1"/>
    </source>
</evidence>
<protein>
    <submittedName>
        <fullName evidence="3">Uncharacterized protein</fullName>
    </submittedName>
</protein>
<accession>A0ABQ7V3N1</accession>